<dbReference type="InterPro" id="IPR009057">
    <property type="entry name" value="Homeodomain-like_sf"/>
</dbReference>
<gene>
    <name evidence="4" type="ORF">NMU03_04450</name>
</gene>
<evidence type="ECO:0000256" key="1">
    <source>
        <dbReference type="ARBA" id="ARBA00023125"/>
    </source>
</evidence>
<evidence type="ECO:0000313" key="4">
    <source>
        <dbReference type="EMBL" id="UTY40059.1"/>
    </source>
</evidence>
<keyword evidence="5" id="KW-1185">Reference proteome</keyword>
<dbReference type="EMBL" id="CP101620">
    <property type="protein sequence ID" value="UTY40059.1"/>
    <property type="molecule type" value="Genomic_DNA"/>
</dbReference>
<dbReference type="SUPFAM" id="SSF46689">
    <property type="entry name" value="Homeodomain-like"/>
    <property type="match status" value="1"/>
</dbReference>
<accession>A0ABY5I3Z5</accession>
<sequence>MNSKNNTKDLLADSLKELMVKKSFEKITIKQICDATGVIRIVFYNYFSDKYDALEYIVDRDLYETVLPYIKCKKEKMHLRS</sequence>
<organism evidence="4 5">
    <name type="scientific">Allocoprobacillus halotolerans</name>
    <dbReference type="NCBI Taxonomy" id="2944914"/>
    <lineage>
        <taxon>Bacteria</taxon>
        <taxon>Bacillati</taxon>
        <taxon>Bacillota</taxon>
        <taxon>Erysipelotrichia</taxon>
        <taxon>Erysipelotrichales</taxon>
        <taxon>Erysipelotrichaceae</taxon>
        <taxon>Allocoprobacillus</taxon>
    </lineage>
</organism>
<dbReference type="InterPro" id="IPR001647">
    <property type="entry name" value="HTH_TetR"/>
</dbReference>
<dbReference type="PROSITE" id="PS50977">
    <property type="entry name" value="HTH_TETR_2"/>
    <property type="match status" value="1"/>
</dbReference>
<dbReference type="Gene3D" id="1.10.357.10">
    <property type="entry name" value="Tetracycline Repressor, domain 2"/>
    <property type="match status" value="1"/>
</dbReference>
<evidence type="ECO:0000259" key="3">
    <source>
        <dbReference type="PROSITE" id="PS50977"/>
    </source>
</evidence>
<feature type="DNA-binding region" description="H-T-H motif" evidence="2">
    <location>
        <begin position="28"/>
        <end position="47"/>
    </location>
</feature>
<evidence type="ECO:0000256" key="2">
    <source>
        <dbReference type="PROSITE-ProRule" id="PRU00335"/>
    </source>
</evidence>
<dbReference type="InterPro" id="IPR050624">
    <property type="entry name" value="HTH-type_Tx_Regulator"/>
</dbReference>
<dbReference type="Proteomes" id="UP001060112">
    <property type="component" value="Chromosome"/>
</dbReference>
<evidence type="ECO:0000313" key="5">
    <source>
        <dbReference type="Proteomes" id="UP001060112"/>
    </source>
</evidence>
<feature type="domain" description="HTH tetR-type" evidence="3">
    <location>
        <begin position="5"/>
        <end position="65"/>
    </location>
</feature>
<keyword evidence="1 2" id="KW-0238">DNA-binding</keyword>
<proteinExistence type="predicted"/>
<dbReference type="RefSeq" id="WP_290141493.1">
    <property type="nucleotide sequence ID" value="NZ_CP101620.1"/>
</dbReference>
<reference evidence="4" key="1">
    <citation type="submission" date="2022-07" db="EMBL/GenBank/DDBJ databases">
        <title>Faecal culturing of patients with breast cancer.</title>
        <authorList>
            <person name="Teng N.M.Y."/>
            <person name="Kiu R."/>
            <person name="Evans R."/>
            <person name="Baker D.J."/>
            <person name="Zenner C."/>
            <person name="Robinson S.D."/>
            <person name="Hall L.J."/>
        </authorList>
    </citation>
    <scope>NUCLEOTIDE SEQUENCE</scope>
    <source>
        <strain evidence="4">LH1062</strain>
    </source>
</reference>
<dbReference type="PANTHER" id="PTHR43479">
    <property type="entry name" value="ACREF/ENVCD OPERON REPRESSOR-RELATED"/>
    <property type="match status" value="1"/>
</dbReference>
<dbReference type="PANTHER" id="PTHR43479:SF7">
    <property type="entry name" value="TETR-FAMILY TRANSCRIPTIONAL REGULATOR"/>
    <property type="match status" value="1"/>
</dbReference>
<name>A0ABY5I3Z5_9FIRM</name>
<protein>
    <submittedName>
        <fullName evidence="4">TetR/AcrR family transcriptional regulator</fullName>
    </submittedName>
</protein>